<accession>Q1MHC8</accession>
<name>Q1MHC8_RHIJ3</name>
<keyword evidence="2" id="KW-1185">Reference proteome</keyword>
<evidence type="ECO:0000313" key="1">
    <source>
        <dbReference type="EMBL" id="CAK07637.1"/>
    </source>
</evidence>
<reference evidence="1 2" key="1">
    <citation type="journal article" date="2006" name="Genome Biol.">
        <title>The genome of Rhizobium leguminosarum has recognizable core and accessory components.</title>
        <authorList>
            <person name="Young J.W."/>
            <person name="Crossman L.C."/>
            <person name="Johnston A.W.B."/>
            <person name="Thomson N.R."/>
            <person name="Ghazoui Z.F."/>
            <person name="Hull K.H."/>
            <person name="Wexler M."/>
            <person name="Curson A.R.J."/>
            <person name="Todd J.D."/>
            <person name="Poole P.S."/>
            <person name="Mauchline T.H."/>
            <person name="East A.K."/>
            <person name="Quail M.A."/>
            <person name="Churcher C."/>
            <person name="Arrowsmith C."/>
            <person name="Cherevach A."/>
            <person name="Chillingworth T."/>
            <person name="Clarke K."/>
            <person name="Cronin A."/>
            <person name="Davis P."/>
            <person name="Fraser A."/>
            <person name="Hance Z."/>
            <person name="Hauser H."/>
            <person name="Jagels K."/>
            <person name="Moule S."/>
            <person name="Mungall K."/>
            <person name="Norbertczak H."/>
            <person name="Rabbinowitsch E."/>
            <person name="Sanders M."/>
            <person name="Simmonds M."/>
            <person name="Whitehead S."/>
            <person name="Parkhill J."/>
        </authorList>
    </citation>
    <scope>NUCLEOTIDE SEQUENCE [LARGE SCALE GENOMIC DNA]</scope>
    <source>
        <strain evidence="2">DSM 114642 / LMG 32736 / 3841</strain>
    </source>
</reference>
<proteinExistence type="predicted"/>
<dbReference type="EMBL" id="AM236080">
    <property type="protein sequence ID" value="CAK07637.1"/>
    <property type="molecule type" value="Genomic_DNA"/>
</dbReference>
<dbReference type="eggNOG" id="ENOG50312S3">
    <property type="taxonomic scope" value="Bacteria"/>
</dbReference>
<protein>
    <submittedName>
        <fullName evidence="1">Uncharacterized protein</fullName>
    </submittedName>
</protein>
<dbReference type="KEGG" id="rle:RL2145"/>
<sequence length="107" mass="12101">MIRGPIQARKVDQPGDLLLRQVEAGAFLRSSMTRDTDHRIMSQAVREWYRYYEVEWDDQASSFLCDVAIELYDQGCRSVDEMATTLIGTYVGLAATRINAPSSDAVH</sequence>
<dbReference type="AlphaFoldDB" id="Q1MHC8"/>
<dbReference type="EnsemblBacteria" id="CAK07637">
    <property type="protein sequence ID" value="CAK07637"/>
    <property type="gene ID" value="RL2145"/>
</dbReference>
<organism evidence="1 2">
    <name type="scientific">Rhizobium johnstonii (strain DSM 114642 / LMG 32736 / 3841)</name>
    <name type="common">Rhizobium leguminosarum bv. viciae</name>
    <dbReference type="NCBI Taxonomy" id="216596"/>
    <lineage>
        <taxon>Bacteria</taxon>
        <taxon>Pseudomonadati</taxon>
        <taxon>Pseudomonadota</taxon>
        <taxon>Alphaproteobacteria</taxon>
        <taxon>Hyphomicrobiales</taxon>
        <taxon>Rhizobiaceae</taxon>
        <taxon>Rhizobium/Agrobacterium group</taxon>
        <taxon>Rhizobium</taxon>
        <taxon>Rhizobium johnstonii</taxon>
    </lineage>
</organism>
<evidence type="ECO:0000313" key="2">
    <source>
        <dbReference type="Proteomes" id="UP000006575"/>
    </source>
</evidence>
<gene>
    <name evidence="1" type="ordered locus">RL2145</name>
</gene>
<dbReference type="HOGENOM" id="CLU_175574_0_0_5"/>
<dbReference type="Proteomes" id="UP000006575">
    <property type="component" value="Chromosome"/>
</dbReference>